<dbReference type="SUPFAM" id="SSF51735">
    <property type="entry name" value="NAD(P)-binding Rossmann-fold domains"/>
    <property type="match status" value="1"/>
</dbReference>
<dbReference type="Proteomes" id="UP000696931">
    <property type="component" value="Unassembled WGS sequence"/>
</dbReference>
<dbReference type="PANTHER" id="PTHR12126">
    <property type="entry name" value="NADH-UBIQUINONE OXIDOREDUCTASE 39 KDA SUBUNIT-RELATED"/>
    <property type="match status" value="1"/>
</dbReference>
<dbReference type="InterPro" id="IPR016040">
    <property type="entry name" value="NAD(P)-bd_dom"/>
</dbReference>
<dbReference type="EMBL" id="JACRIW010000087">
    <property type="protein sequence ID" value="MBI5170271.1"/>
    <property type="molecule type" value="Genomic_DNA"/>
</dbReference>
<evidence type="ECO:0000259" key="1">
    <source>
        <dbReference type="Pfam" id="PF13460"/>
    </source>
</evidence>
<feature type="domain" description="NAD(P)-binding" evidence="1">
    <location>
        <begin position="21"/>
        <end position="154"/>
    </location>
</feature>
<dbReference type="Pfam" id="PF13460">
    <property type="entry name" value="NAD_binding_10"/>
    <property type="match status" value="1"/>
</dbReference>
<dbReference type="AlphaFoldDB" id="A0A933SF98"/>
<dbReference type="PANTHER" id="PTHR12126:SF11">
    <property type="entry name" value="NADH DEHYDROGENASE [UBIQUINONE] 1 ALPHA SUBCOMPLEX SUBUNIT 9, MITOCHONDRIAL"/>
    <property type="match status" value="1"/>
</dbReference>
<organism evidence="2 3">
    <name type="scientific">Eiseniibacteriota bacterium</name>
    <dbReference type="NCBI Taxonomy" id="2212470"/>
    <lineage>
        <taxon>Bacteria</taxon>
        <taxon>Candidatus Eiseniibacteriota</taxon>
    </lineage>
</organism>
<name>A0A933SF98_UNCEI</name>
<protein>
    <submittedName>
        <fullName evidence="2">NAD(P)H-binding protein</fullName>
    </submittedName>
</protein>
<evidence type="ECO:0000313" key="3">
    <source>
        <dbReference type="Proteomes" id="UP000696931"/>
    </source>
</evidence>
<accession>A0A933SF98</accession>
<dbReference type="Gene3D" id="3.40.50.720">
    <property type="entry name" value="NAD(P)-binding Rossmann-like Domain"/>
    <property type="match status" value="1"/>
</dbReference>
<dbReference type="InterPro" id="IPR036291">
    <property type="entry name" value="NAD(P)-bd_dom_sf"/>
</dbReference>
<dbReference type="InterPro" id="IPR051207">
    <property type="entry name" value="ComplexI_NDUFA9_subunit"/>
</dbReference>
<gene>
    <name evidence="2" type="ORF">HZA61_12355</name>
</gene>
<dbReference type="GO" id="GO:0044877">
    <property type="term" value="F:protein-containing complex binding"/>
    <property type="evidence" value="ECO:0007669"/>
    <property type="project" value="TreeGrafter"/>
</dbReference>
<reference evidence="2" key="1">
    <citation type="submission" date="2020-07" db="EMBL/GenBank/DDBJ databases">
        <title>Huge and variable diversity of episymbiotic CPR bacteria and DPANN archaea in groundwater ecosystems.</title>
        <authorList>
            <person name="He C.Y."/>
            <person name="Keren R."/>
            <person name="Whittaker M."/>
            <person name="Farag I.F."/>
            <person name="Doudna J."/>
            <person name="Cate J.H.D."/>
            <person name="Banfield J.F."/>
        </authorList>
    </citation>
    <scope>NUCLEOTIDE SEQUENCE</scope>
    <source>
        <strain evidence="2">NC_groundwater_1813_Pr3_B-0.1um_71_17</strain>
    </source>
</reference>
<comment type="caution">
    <text evidence="2">The sequence shown here is derived from an EMBL/GenBank/DDBJ whole genome shotgun (WGS) entry which is preliminary data.</text>
</comment>
<sequence>MSSETPTAGPLRMPATVAVTGAMGFVASRLLPRLHERGVRVLALVRPGRDTSALPPSSLLEFREGDLAEPSTLASAFAGAEAVVHLAGLSLVPDFLPAVLAAGVRSGVFVSSAGVHTKLRSGSAEAKRAGEQALRESPLAYTILRPSMIYGTPRDRNMVRLLEWIERFPVMPSPLGGITPQQPVHVDDLVSAILASLERPQAARGEYEVGGPEPITLHDVIHTCARELGRPVWVLPLPLAPAHGAAVLARRMKLPFPVRPEQVLRLTESKAVDIAPARRDLGFSPRPFVDGIRAEVAMMREGRRG</sequence>
<evidence type="ECO:0000313" key="2">
    <source>
        <dbReference type="EMBL" id="MBI5170271.1"/>
    </source>
</evidence>
<proteinExistence type="predicted"/>